<evidence type="ECO:0000256" key="1">
    <source>
        <dbReference type="SAM" id="MobiDB-lite"/>
    </source>
</evidence>
<protein>
    <submittedName>
        <fullName evidence="2">Uncharacterized protein</fullName>
    </submittedName>
</protein>
<feature type="region of interest" description="Disordered" evidence="1">
    <location>
        <begin position="163"/>
        <end position="188"/>
    </location>
</feature>
<gene>
    <name evidence="2" type="ORF">SAMN05216268_12514</name>
</gene>
<proteinExistence type="predicted"/>
<organism evidence="2 3">
    <name type="scientific">Streptomyces yunnanensis</name>
    <dbReference type="NCBI Taxonomy" id="156453"/>
    <lineage>
        <taxon>Bacteria</taxon>
        <taxon>Bacillati</taxon>
        <taxon>Actinomycetota</taxon>
        <taxon>Actinomycetes</taxon>
        <taxon>Kitasatosporales</taxon>
        <taxon>Streptomycetaceae</taxon>
        <taxon>Streptomyces</taxon>
    </lineage>
</organism>
<dbReference type="AlphaFoldDB" id="A0A9X8QZE0"/>
<sequence length="283" mass="29760">MAGPAWVASEATVLDRSLEDAGERRPNQTDGGRTEVLLQPLLPVTQDFRADGVERLSTQVGNDVPPYPLLDPLDRGRVTAPGGPPVCRDVVLQGDGPIAGIDELASACVGVGLGEPGLGVVECVEGAVLDARDAFDALAGALAVQGGAVALAGLRVGQRADAPLPTIRRHPPSKPSAEPVGTHRREPLAWRNPPPPCCSWPRAGCRSPGATGSLRTPYGCTPGCRLTTAPRSPNRPQHSPTHRHSPLEATISTGSDPVLWIGTDTCALGPYRADPVETYWRWE</sequence>
<feature type="compositionally biased region" description="Polar residues" evidence="1">
    <location>
        <begin position="229"/>
        <end position="239"/>
    </location>
</feature>
<accession>A0A9X8QZE0</accession>
<name>A0A9X8QZE0_9ACTN</name>
<dbReference type="EMBL" id="FRBK01000025">
    <property type="protein sequence ID" value="SHN22316.1"/>
    <property type="molecule type" value="Genomic_DNA"/>
</dbReference>
<evidence type="ECO:0000313" key="3">
    <source>
        <dbReference type="Proteomes" id="UP000184388"/>
    </source>
</evidence>
<dbReference type="Proteomes" id="UP000184388">
    <property type="component" value="Unassembled WGS sequence"/>
</dbReference>
<comment type="caution">
    <text evidence="2">The sequence shown here is derived from an EMBL/GenBank/DDBJ whole genome shotgun (WGS) entry which is preliminary data.</text>
</comment>
<feature type="region of interest" description="Disordered" evidence="1">
    <location>
        <begin position="228"/>
        <end position="254"/>
    </location>
</feature>
<reference evidence="3" key="1">
    <citation type="submission" date="2016-11" db="EMBL/GenBank/DDBJ databases">
        <authorList>
            <person name="Jaros S."/>
            <person name="Januszkiewicz K."/>
            <person name="Wedrychowicz H."/>
        </authorList>
    </citation>
    <scope>NUCLEOTIDE SEQUENCE [LARGE SCALE GENOMIC DNA]</scope>
    <source>
        <strain evidence="3">CGMCC 4.3555</strain>
    </source>
</reference>
<evidence type="ECO:0000313" key="2">
    <source>
        <dbReference type="EMBL" id="SHN22316.1"/>
    </source>
</evidence>